<feature type="region of interest" description="Disordered" evidence="1">
    <location>
        <begin position="59"/>
        <end position="89"/>
    </location>
</feature>
<name>A0AAV4MEC9_9ARAC</name>
<dbReference type="EMBL" id="BPLQ01000392">
    <property type="protein sequence ID" value="GIX70792.1"/>
    <property type="molecule type" value="Genomic_DNA"/>
</dbReference>
<dbReference type="AlphaFoldDB" id="A0AAV4MEC9"/>
<protein>
    <submittedName>
        <fullName evidence="2">Uncharacterized protein</fullName>
    </submittedName>
</protein>
<proteinExistence type="predicted"/>
<evidence type="ECO:0000313" key="3">
    <source>
        <dbReference type="Proteomes" id="UP001054837"/>
    </source>
</evidence>
<evidence type="ECO:0000313" key="2">
    <source>
        <dbReference type="EMBL" id="GIX70792.1"/>
    </source>
</evidence>
<dbReference type="Proteomes" id="UP001054837">
    <property type="component" value="Unassembled WGS sequence"/>
</dbReference>
<reference evidence="2 3" key="1">
    <citation type="submission" date="2021-06" db="EMBL/GenBank/DDBJ databases">
        <title>Caerostris darwini draft genome.</title>
        <authorList>
            <person name="Kono N."/>
            <person name="Arakawa K."/>
        </authorList>
    </citation>
    <scope>NUCLEOTIDE SEQUENCE [LARGE SCALE GENOMIC DNA]</scope>
</reference>
<accession>A0AAV4MEC9</accession>
<sequence length="89" mass="9633">MHPAEKGIFPSQLKDRSFSESAFLEVAHPNQIGCPPSNVTSPPLSVPADHRVIPEICRSHRSPPNVISGGRNMETPYQSELKTALGGDD</sequence>
<keyword evidence="3" id="KW-1185">Reference proteome</keyword>
<evidence type="ECO:0000256" key="1">
    <source>
        <dbReference type="SAM" id="MobiDB-lite"/>
    </source>
</evidence>
<gene>
    <name evidence="2" type="ORF">CDAR_172621</name>
</gene>
<comment type="caution">
    <text evidence="2">The sequence shown here is derived from an EMBL/GenBank/DDBJ whole genome shotgun (WGS) entry which is preliminary data.</text>
</comment>
<organism evidence="2 3">
    <name type="scientific">Caerostris darwini</name>
    <dbReference type="NCBI Taxonomy" id="1538125"/>
    <lineage>
        <taxon>Eukaryota</taxon>
        <taxon>Metazoa</taxon>
        <taxon>Ecdysozoa</taxon>
        <taxon>Arthropoda</taxon>
        <taxon>Chelicerata</taxon>
        <taxon>Arachnida</taxon>
        <taxon>Araneae</taxon>
        <taxon>Araneomorphae</taxon>
        <taxon>Entelegynae</taxon>
        <taxon>Araneoidea</taxon>
        <taxon>Araneidae</taxon>
        <taxon>Caerostris</taxon>
    </lineage>
</organism>